<comment type="caution">
    <text evidence="1">The sequence shown here is derived from an EMBL/GenBank/DDBJ whole genome shotgun (WGS) entry which is preliminary data.</text>
</comment>
<dbReference type="VEuPathDB" id="FungiDB:VP01_422g2"/>
<name>A0A0L6UQJ2_9BASI</name>
<protein>
    <submittedName>
        <fullName evidence="1">Uncharacterized protein</fullName>
    </submittedName>
</protein>
<keyword evidence="2" id="KW-1185">Reference proteome</keyword>
<dbReference type="OrthoDB" id="4847360at2759"/>
<dbReference type="EMBL" id="LAVV01009313">
    <property type="protein sequence ID" value="KNZ50799.1"/>
    <property type="molecule type" value="Genomic_DNA"/>
</dbReference>
<accession>A0A0L6UQJ2</accession>
<evidence type="ECO:0000313" key="1">
    <source>
        <dbReference type="EMBL" id="KNZ50799.1"/>
    </source>
</evidence>
<gene>
    <name evidence="1" type="ORF">VP01_422g2</name>
</gene>
<sequence>MDALNARLYKMMRMLAKEQPEPPPQIAPALCPTSSPNSIVLAKPQPFNQTRGAAAESFVGQILLHTITYPDRFPPTLAKCIFPSSTRRRWSLTNSLTISSLFSLTTISNTVLNLHAGVQLTHLNRWMGQHPIDEPLPAHTEGKCPSCHGKIYLLEVDVLEPKALAFFKVIKERIWQSKHQKGLRKKEGLQSFKLVNCIAMVSNRRTGPMRANMVFLLGIDYMKISSFFDAPFICGITFILWGMHPPSPSINYAVDHANFFFLIFYIGHVKFCNSDYSLNFVANDHSITLEILVLVISSSNIHSIGGLAETAESQIKVDFKIL</sequence>
<reference evidence="1 2" key="1">
    <citation type="submission" date="2015-08" db="EMBL/GenBank/DDBJ databases">
        <title>Next Generation Sequencing and Analysis of the Genome of Puccinia sorghi L Schw, the Causal Agent of Maize Common Rust.</title>
        <authorList>
            <person name="Rochi L."/>
            <person name="Burguener G."/>
            <person name="Darino M."/>
            <person name="Turjanski A."/>
            <person name="Kreff E."/>
            <person name="Dieguez M.J."/>
            <person name="Sacco F."/>
        </authorList>
    </citation>
    <scope>NUCLEOTIDE SEQUENCE [LARGE SCALE GENOMIC DNA]</scope>
    <source>
        <strain evidence="1 2">RO10H11247</strain>
    </source>
</reference>
<proteinExistence type="predicted"/>
<dbReference type="Proteomes" id="UP000037035">
    <property type="component" value="Unassembled WGS sequence"/>
</dbReference>
<organism evidence="1 2">
    <name type="scientific">Puccinia sorghi</name>
    <dbReference type="NCBI Taxonomy" id="27349"/>
    <lineage>
        <taxon>Eukaryota</taxon>
        <taxon>Fungi</taxon>
        <taxon>Dikarya</taxon>
        <taxon>Basidiomycota</taxon>
        <taxon>Pucciniomycotina</taxon>
        <taxon>Pucciniomycetes</taxon>
        <taxon>Pucciniales</taxon>
        <taxon>Pucciniaceae</taxon>
        <taxon>Puccinia</taxon>
    </lineage>
</organism>
<dbReference type="AlphaFoldDB" id="A0A0L6UQJ2"/>
<evidence type="ECO:0000313" key="2">
    <source>
        <dbReference type="Proteomes" id="UP000037035"/>
    </source>
</evidence>